<protein>
    <submittedName>
        <fullName evidence="1">Uncharacterized protein</fullName>
    </submittedName>
</protein>
<dbReference type="AlphaFoldDB" id="A0A2H3EMX9"/>
<dbReference type="EMBL" id="KZ293644">
    <property type="protein sequence ID" value="PBL04503.1"/>
    <property type="molecule type" value="Genomic_DNA"/>
</dbReference>
<accession>A0A2H3EMX9</accession>
<reference evidence="2" key="1">
    <citation type="journal article" date="2017" name="Nat. Ecol. Evol.">
        <title>Genome expansion and lineage-specific genetic innovations in the forest pathogenic fungi Armillaria.</title>
        <authorList>
            <person name="Sipos G."/>
            <person name="Prasanna A.N."/>
            <person name="Walter M.C."/>
            <person name="O'Connor E."/>
            <person name="Balint B."/>
            <person name="Krizsan K."/>
            <person name="Kiss B."/>
            <person name="Hess J."/>
            <person name="Varga T."/>
            <person name="Slot J."/>
            <person name="Riley R."/>
            <person name="Boka B."/>
            <person name="Rigling D."/>
            <person name="Barry K."/>
            <person name="Lee J."/>
            <person name="Mihaltcheva S."/>
            <person name="LaButti K."/>
            <person name="Lipzen A."/>
            <person name="Waldron R."/>
            <person name="Moloney N.M."/>
            <person name="Sperisen C."/>
            <person name="Kredics L."/>
            <person name="Vagvoelgyi C."/>
            <person name="Patrignani A."/>
            <person name="Fitzpatrick D."/>
            <person name="Nagy I."/>
            <person name="Doyle S."/>
            <person name="Anderson J.B."/>
            <person name="Grigoriev I.V."/>
            <person name="Gueldener U."/>
            <person name="Muensterkoetter M."/>
            <person name="Nagy L.G."/>
        </authorList>
    </citation>
    <scope>NUCLEOTIDE SEQUENCE [LARGE SCALE GENOMIC DNA]</scope>
    <source>
        <strain evidence="2">Ar21-2</strain>
    </source>
</reference>
<sequence>CEHVIQKENDPFSPIQIQNRWRKKVNQQLELDCLMTRNRFGKKALQKDLVLRTWLGVIENEQRLPRDWTEFDRVLVGME</sequence>
<evidence type="ECO:0000313" key="1">
    <source>
        <dbReference type="EMBL" id="PBL04503.1"/>
    </source>
</evidence>
<proteinExistence type="predicted"/>
<gene>
    <name evidence="1" type="ORF">ARMGADRAFT_911208</name>
</gene>
<dbReference type="InParanoid" id="A0A2H3EMX9"/>
<dbReference type="OrthoDB" id="3262992at2759"/>
<organism evidence="1 2">
    <name type="scientific">Armillaria gallica</name>
    <name type="common">Bulbous honey fungus</name>
    <name type="synonym">Armillaria bulbosa</name>
    <dbReference type="NCBI Taxonomy" id="47427"/>
    <lineage>
        <taxon>Eukaryota</taxon>
        <taxon>Fungi</taxon>
        <taxon>Dikarya</taxon>
        <taxon>Basidiomycota</taxon>
        <taxon>Agaricomycotina</taxon>
        <taxon>Agaricomycetes</taxon>
        <taxon>Agaricomycetidae</taxon>
        <taxon>Agaricales</taxon>
        <taxon>Marasmiineae</taxon>
        <taxon>Physalacriaceae</taxon>
        <taxon>Armillaria</taxon>
    </lineage>
</organism>
<feature type="non-terminal residue" evidence="1">
    <location>
        <position position="1"/>
    </location>
</feature>
<dbReference type="STRING" id="47427.A0A2H3EMX9"/>
<dbReference type="Proteomes" id="UP000217790">
    <property type="component" value="Unassembled WGS sequence"/>
</dbReference>
<evidence type="ECO:0000313" key="2">
    <source>
        <dbReference type="Proteomes" id="UP000217790"/>
    </source>
</evidence>
<name>A0A2H3EMX9_ARMGA</name>
<keyword evidence="2" id="KW-1185">Reference proteome</keyword>